<organism evidence="3 4">
    <name type="scientific">Hypsizygus marmoreus</name>
    <name type="common">White beech mushroom</name>
    <name type="synonym">Agaricus marmoreus</name>
    <dbReference type="NCBI Taxonomy" id="39966"/>
    <lineage>
        <taxon>Eukaryota</taxon>
        <taxon>Fungi</taxon>
        <taxon>Dikarya</taxon>
        <taxon>Basidiomycota</taxon>
        <taxon>Agaricomycotina</taxon>
        <taxon>Agaricomycetes</taxon>
        <taxon>Agaricomycetidae</taxon>
        <taxon>Agaricales</taxon>
        <taxon>Tricholomatineae</taxon>
        <taxon>Lyophyllaceae</taxon>
        <taxon>Hypsizygus</taxon>
    </lineage>
</organism>
<evidence type="ECO:0000313" key="4">
    <source>
        <dbReference type="Proteomes" id="UP000076154"/>
    </source>
</evidence>
<feature type="compositionally biased region" description="Basic and acidic residues" evidence="1">
    <location>
        <begin position="340"/>
        <end position="349"/>
    </location>
</feature>
<feature type="region of interest" description="Disordered" evidence="1">
    <location>
        <begin position="176"/>
        <end position="367"/>
    </location>
</feature>
<dbReference type="OrthoDB" id="3366546at2759"/>
<feature type="region of interest" description="Disordered" evidence="1">
    <location>
        <begin position="96"/>
        <end position="115"/>
    </location>
</feature>
<comment type="caution">
    <text evidence="3">The sequence shown here is derived from an EMBL/GenBank/DDBJ whole genome shotgun (WGS) entry which is preliminary data.</text>
</comment>
<sequence length="367" mass="40816">MPLDGHSYLVSQGWAGKGTGLRHGAISRPLAIPQKKNLAGLGKDRDESFPFWDHLFSAAAKSIQLKVTSDDDDESDADSATLVFKRTETGILSNRRPVTGISSTTSGTCTPDAINETPRSSLLTIAKRDAAKRGLYARFYRGPVLGPDTDDIPCVIAKSACTSMEFVAVHESVEVTVTDERSKKRRKRDNSDDDNPKRKSSKKRPVADGGDSERKMRKREKKEAKELRRKERREAKEKRKQEKESKAVQTPGIVTADAAEHSDKEESEKLAKKQRKKRKKELGNPKEDVDVLVPGDAAVAGKEKRKRKKPKDTTKDFPSTEDKNPLIATPDSEDGQGEIGRQKESKCLDGDALQQPRKKRKRKDISS</sequence>
<name>A0A369JB47_HYPMA</name>
<feature type="compositionally biased region" description="Low complexity" evidence="1">
    <location>
        <begin position="99"/>
        <end position="110"/>
    </location>
</feature>
<proteinExistence type="predicted"/>
<dbReference type="GO" id="GO:0003676">
    <property type="term" value="F:nucleic acid binding"/>
    <property type="evidence" value="ECO:0007669"/>
    <property type="project" value="InterPro"/>
</dbReference>
<feature type="compositionally biased region" description="Basic and acidic residues" evidence="1">
    <location>
        <begin position="258"/>
        <end position="271"/>
    </location>
</feature>
<feature type="compositionally biased region" description="Basic and acidic residues" evidence="1">
    <location>
        <begin position="221"/>
        <end position="246"/>
    </location>
</feature>
<evidence type="ECO:0000256" key="1">
    <source>
        <dbReference type="SAM" id="MobiDB-lite"/>
    </source>
</evidence>
<feature type="compositionally biased region" description="Basic residues" evidence="1">
    <location>
        <begin position="356"/>
        <end position="367"/>
    </location>
</feature>
<reference evidence="3" key="1">
    <citation type="submission" date="2018-04" db="EMBL/GenBank/DDBJ databases">
        <title>Whole genome sequencing of Hypsizygus marmoreus.</title>
        <authorList>
            <person name="Choi I.-G."/>
            <person name="Min B."/>
            <person name="Kim J.-G."/>
            <person name="Kim S."/>
            <person name="Oh Y.-L."/>
            <person name="Kong W.-S."/>
            <person name="Park H."/>
            <person name="Jeong J."/>
            <person name="Song E.-S."/>
        </authorList>
    </citation>
    <scope>NUCLEOTIDE SEQUENCE [LARGE SCALE GENOMIC DNA]</scope>
    <source>
        <strain evidence="3">51987-8</strain>
    </source>
</reference>
<accession>A0A369JB47</accession>
<dbReference type="AlphaFoldDB" id="A0A369JB47"/>
<dbReference type="PROSITE" id="PS50174">
    <property type="entry name" value="G_PATCH"/>
    <property type="match status" value="1"/>
</dbReference>
<feature type="domain" description="G-patch" evidence="2">
    <location>
        <begin position="5"/>
        <end position="46"/>
    </location>
</feature>
<evidence type="ECO:0000259" key="2">
    <source>
        <dbReference type="PROSITE" id="PS50174"/>
    </source>
</evidence>
<protein>
    <recommendedName>
        <fullName evidence="2">G-patch domain-containing protein</fullName>
    </recommendedName>
</protein>
<dbReference type="STRING" id="39966.A0A369JB47"/>
<dbReference type="Proteomes" id="UP000076154">
    <property type="component" value="Unassembled WGS sequence"/>
</dbReference>
<gene>
    <name evidence="3" type="ORF">Hypma_000827</name>
</gene>
<feature type="compositionally biased region" description="Basic and acidic residues" evidence="1">
    <location>
        <begin position="311"/>
        <end position="324"/>
    </location>
</feature>
<dbReference type="InterPro" id="IPR000467">
    <property type="entry name" value="G_patch_dom"/>
</dbReference>
<dbReference type="InParanoid" id="A0A369JB47"/>
<evidence type="ECO:0000313" key="3">
    <source>
        <dbReference type="EMBL" id="RDB17837.1"/>
    </source>
</evidence>
<dbReference type="EMBL" id="LUEZ02000107">
    <property type="protein sequence ID" value="RDB17837.1"/>
    <property type="molecule type" value="Genomic_DNA"/>
</dbReference>
<keyword evidence="4" id="KW-1185">Reference proteome</keyword>